<dbReference type="InterPro" id="IPR003594">
    <property type="entry name" value="HATPase_dom"/>
</dbReference>
<proteinExistence type="predicted"/>
<dbReference type="SMART" id="SM00387">
    <property type="entry name" value="HATPase_c"/>
    <property type="match status" value="1"/>
</dbReference>
<dbReference type="Proteomes" id="UP000759273">
    <property type="component" value="Unassembled WGS sequence"/>
</dbReference>
<comment type="caution">
    <text evidence="4">The sequence shown here is derived from an EMBL/GenBank/DDBJ whole genome shotgun (WGS) entry which is preliminary data.</text>
</comment>
<dbReference type="GO" id="GO:0000160">
    <property type="term" value="P:phosphorelay signal transduction system"/>
    <property type="evidence" value="ECO:0007669"/>
    <property type="project" value="UniProtKB-KW"/>
</dbReference>
<dbReference type="InterPro" id="IPR036890">
    <property type="entry name" value="HATPase_C_sf"/>
</dbReference>
<dbReference type="SUPFAM" id="SSF55874">
    <property type="entry name" value="ATPase domain of HSP90 chaperone/DNA topoisomerase II/histidine kinase"/>
    <property type="match status" value="1"/>
</dbReference>
<protein>
    <submittedName>
        <fullName evidence="4">HAMP domain-containing histidine kinase</fullName>
    </submittedName>
</protein>
<gene>
    <name evidence="4" type="ORF">KHY36_11985</name>
</gene>
<dbReference type="Gene3D" id="3.30.565.10">
    <property type="entry name" value="Histidine kinase-like ATPase, C-terminal domain"/>
    <property type="match status" value="1"/>
</dbReference>
<evidence type="ECO:0000313" key="4">
    <source>
        <dbReference type="EMBL" id="MBS5333232.1"/>
    </source>
</evidence>
<keyword evidence="1 4" id="KW-0808">Transferase</keyword>
<dbReference type="AlphaFoldDB" id="A0A943HKD0"/>
<keyword evidence="1 4" id="KW-0418">Kinase</keyword>
<sequence length="264" mass="28573">MVHQEENAALLALRGGLRGRFRRSFDCMENAFEVLQDRLDHTATPAERAELTPLLEELQTQLLCLRRLGDQASDAATAALLHGTCEPRPIDLLGQLREICEILREEAAQYALPFTIELQAAGLDVLPTLGDASLLNGLLTNLVSNTLAVDRAAAITLVCAPGQFCYRDNGPGLPPDAKALLTDGQWSDRLLHAGGLGLPLIAAYVRAMGWGLAVGEGPGTQLCFTLPAAPPLDGLTLESPMERRAEQQTRRLVLRRELKIIAAQ</sequence>
<keyword evidence="2" id="KW-0902">Two-component regulatory system</keyword>
<feature type="domain" description="Histidine kinase" evidence="3">
    <location>
        <begin position="16"/>
        <end position="230"/>
    </location>
</feature>
<evidence type="ECO:0000256" key="1">
    <source>
        <dbReference type="ARBA" id="ARBA00022777"/>
    </source>
</evidence>
<dbReference type="PROSITE" id="PS50109">
    <property type="entry name" value="HIS_KIN"/>
    <property type="match status" value="1"/>
</dbReference>
<reference evidence="4" key="1">
    <citation type="submission" date="2021-02" db="EMBL/GenBank/DDBJ databases">
        <title>Infant gut strain persistence is associated with maternal origin, phylogeny, and functional potential including surface adhesion and iron acquisition.</title>
        <authorList>
            <person name="Lou Y.C."/>
        </authorList>
    </citation>
    <scope>NUCLEOTIDE SEQUENCE</scope>
    <source>
        <strain evidence="4">L3_101_000M1_dasL3_101_000M1_concoct_87</strain>
    </source>
</reference>
<dbReference type="Pfam" id="PF02518">
    <property type="entry name" value="HATPase_c"/>
    <property type="match status" value="1"/>
</dbReference>
<name>A0A943HKD0_9FIRM</name>
<evidence type="ECO:0000256" key="2">
    <source>
        <dbReference type="ARBA" id="ARBA00023012"/>
    </source>
</evidence>
<dbReference type="InterPro" id="IPR005467">
    <property type="entry name" value="His_kinase_dom"/>
</dbReference>
<accession>A0A943HKD0</accession>
<evidence type="ECO:0000259" key="3">
    <source>
        <dbReference type="PROSITE" id="PS50109"/>
    </source>
</evidence>
<dbReference type="GO" id="GO:0016301">
    <property type="term" value="F:kinase activity"/>
    <property type="evidence" value="ECO:0007669"/>
    <property type="project" value="UniProtKB-KW"/>
</dbReference>
<organism evidence="4 5">
    <name type="scientific">Subdoligranulum variabile</name>
    <dbReference type="NCBI Taxonomy" id="214851"/>
    <lineage>
        <taxon>Bacteria</taxon>
        <taxon>Bacillati</taxon>
        <taxon>Bacillota</taxon>
        <taxon>Clostridia</taxon>
        <taxon>Eubacteriales</taxon>
        <taxon>Oscillospiraceae</taxon>
        <taxon>Subdoligranulum</taxon>
    </lineage>
</organism>
<dbReference type="EMBL" id="JAGZGG010000034">
    <property type="protein sequence ID" value="MBS5333232.1"/>
    <property type="molecule type" value="Genomic_DNA"/>
</dbReference>
<evidence type="ECO:0000313" key="5">
    <source>
        <dbReference type="Proteomes" id="UP000759273"/>
    </source>
</evidence>